<dbReference type="Proteomes" id="UP000000311">
    <property type="component" value="Unassembled WGS sequence"/>
</dbReference>
<dbReference type="AlphaFoldDB" id="E2AM31"/>
<name>E2AM31_CAMFO</name>
<evidence type="ECO:0000313" key="1">
    <source>
        <dbReference type="EMBL" id="EFN65489.1"/>
    </source>
</evidence>
<organism evidence="2">
    <name type="scientific">Camponotus floridanus</name>
    <name type="common">Florida carpenter ant</name>
    <dbReference type="NCBI Taxonomy" id="104421"/>
    <lineage>
        <taxon>Eukaryota</taxon>
        <taxon>Metazoa</taxon>
        <taxon>Ecdysozoa</taxon>
        <taxon>Arthropoda</taxon>
        <taxon>Hexapoda</taxon>
        <taxon>Insecta</taxon>
        <taxon>Pterygota</taxon>
        <taxon>Neoptera</taxon>
        <taxon>Endopterygota</taxon>
        <taxon>Hymenoptera</taxon>
        <taxon>Apocrita</taxon>
        <taxon>Aculeata</taxon>
        <taxon>Formicoidea</taxon>
        <taxon>Formicidae</taxon>
        <taxon>Formicinae</taxon>
        <taxon>Camponotus</taxon>
    </lineage>
</organism>
<proteinExistence type="predicted"/>
<dbReference type="InParanoid" id="E2AM31"/>
<dbReference type="EMBL" id="GL440704">
    <property type="protein sequence ID" value="EFN65489.1"/>
    <property type="molecule type" value="Genomic_DNA"/>
</dbReference>
<reference evidence="1 2" key="1">
    <citation type="journal article" date="2010" name="Science">
        <title>Genomic comparison of the ants Camponotus floridanus and Harpegnathos saltator.</title>
        <authorList>
            <person name="Bonasio R."/>
            <person name="Zhang G."/>
            <person name="Ye C."/>
            <person name="Mutti N.S."/>
            <person name="Fang X."/>
            <person name="Qin N."/>
            <person name="Donahue G."/>
            <person name="Yang P."/>
            <person name="Li Q."/>
            <person name="Li C."/>
            <person name="Zhang P."/>
            <person name="Huang Z."/>
            <person name="Berger S.L."/>
            <person name="Reinberg D."/>
            <person name="Wang J."/>
            <person name="Liebig J."/>
        </authorList>
    </citation>
    <scope>NUCLEOTIDE SEQUENCE [LARGE SCALE GENOMIC DNA]</scope>
    <source>
        <strain evidence="2">C129</strain>
    </source>
</reference>
<accession>E2AM31</accession>
<protein>
    <submittedName>
        <fullName evidence="1">Uncharacterized protein</fullName>
    </submittedName>
</protein>
<keyword evidence="2" id="KW-1185">Reference proteome</keyword>
<evidence type="ECO:0000313" key="2">
    <source>
        <dbReference type="Proteomes" id="UP000000311"/>
    </source>
</evidence>
<sequence>MAGVLQKFTRGPVHEHVNVEPEGVPVVTVPNVRHFYVLFALQFKNWFYSKDNHQGYLDQVLVNIPSHNNGQNNEVVAGNCQLEYRQDTMLCTSGQWRLKETIYCQFSDVEIQDKHNRQYCQFSDVEIQDKHNRQVDVHPCRCRRINNVTKFGGDFKEVSVSDDADARMKAFHRNLKGTRIKSLAVTLQVVLSRRVFETIKIRRRLQKFLSAYEYIQMIGGISSPGASYPNGSKGHPRNREARFLCPQATYRHPTCIRRALYDHVDLVIAIAAIYLDPRYCRPYRITYPTFYEQTCDSEFPATRCFHHIVVVTIPESNAAYLGKWETTLNGSQVCRCTFTQVTSVTLDMSCTERSHANFTDSFACPFTLLIEFYAYSLLVGVVFRLTRYDERLNLSHLPSQTILFLLTRRKRGIFPFTFYSGKQGGILVAVQTRSPIARGNWVDIGNESKEQITWSKGWRVLFGEVARPTSGVGGLRRGLCARDGSRGIYYLCIYITSRYLFIQYVDMVDEKNRQLYHQMRNKNNYDERKVFREDEGTISVVLDEQKPLGFAAELASIRRFCLFFYKTLSQKERKESVNLNIIVIMSENFEEKKGCYVFNYANESARLSDIPLGLNDYFGREDKKFRSEWVKHLSYVIEASRSLIYGSFSSHVVQILCVCATREFGAEGFAEPIRALDFHIRHVQVHPASFLTFPVVNRDDWLEKRSINAELRWCNKFLNTYERPTIFATKHVSRNEDSFLVNPNEISGKSQVLSQNDGQCSSEHFGDSVREAEWTRGVTKHPSIQRYDPTPPLTTHSDLDLGSRWSKRSEMDETLRGERSSVINRRLVINHMTNGANEY</sequence>
<gene>
    <name evidence="1" type="ORF">EAG_16120</name>
</gene>